<dbReference type="GO" id="GO:0045040">
    <property type="term" value="P:protein insertion into mitochondrial outer membrane"/>
    <property type="evidence" value="ECO:0007669"/>
    <property type="project" value="TreeGrafter"/>
</dbReference>
<evidence type="ECO:0000256" key="1">
    <source>
        <dbReference type="ARBA" id="ARBA00022452"/>
    </source>
</evidence>
<sequence length="454" mass="49792">MYDATTALLREYFRVTGWNEQQSYVNLMMAADALVDFPITENVVVSTTSATLSSLFTSGRLLTFPLSGALGFTQVQTRNQFDPYCVDHAENRMTWGARFLTPDRPAGILREDPSLHTTLLEVLRQRTRPKDMLLYGCVHVPTTYVESIMVLRLASNWQLLVTALSNAPEYPLTPLGRRLGIVAPGMPATDCEVPAGTTNMQVTLQMQTERTMAEYSYSVDDALWGVRVSRSMQAPKALPPGSLTGGGEVFVSVAEMSAGTQVDDDLSLCARYDMNVYSYLSDLTIGAEYRLSALADEPPKPTLGPKPYAARSTLPESATQEPSLSLREETYTFDNSVPDFNLHSQLPDAEPILSHATSESINEDAHQSEPIAFPSLDTKSESKQAEHCSATTSPMDDGLSGLLKVRASASGILALLWEGRWSRCLVSVGIRTHIMPQPMLRASTTLGAEFVYVE</sequence>
<dbReference type="GO" id="GO:1990456">
    <property type="term" value="P:mitochondrion-endoplasmic reticulum membrane tethering"/>
    <property type="evidence" value="ECO:0007669"/>
    <property type="project" value="TreeGrafter"/>
</dbReference>
<dbReference type="Pfam" id="PF12519">
    <property type="entry name" value="MDM10"/>
    <property type="match status" value="2"/>
</dbReference>
<feature type="compositionally biased region" description="Polar residues" evidence="6">
    <location>
        <begin position="314"/>
        <end position="323"/>
    </location>
</feature>
<evidence type="ECO:0000256" key="5">
    <source>
        <dbReference type="ARBA" id="ARBA00023136"/>
    </source>
</evidence>
<dbReference type="GO" id="GO:0070096">
    <property type="term" value="P:mitochondrial outer membrane translocase complex assembly"/>
    <property type="evidence" value="ECO:0007669"/>
    <property type="project" value="TreeGrafter"/>
</dbReference>
<keyword evidence="2" id="KW-0812">Transmembrane</keyword>
<keyword evidence="5" id="KW-0472">Membrane</keyword>
<evidence type="ECO:0000256" key="4">
    <source>
        <dbReference type="ARBA" id="ARBA00023128"/>
    </source>
</evidence>
<dbReference type="PANTHER" id="PTHR28035:SF1">
    <property type="entry name" value="MITOCHONDRIAL DISTRIBUTION AND MORPHOLOGY PROTEIN 10"/>
    <property type="match status" value="1"/>
</dbReference>
<dbReference type="GO" id="GO:0032865">
    <property type="term" value="C:ERMES complex"/>
    <property type="evidence" value="ECO:0007669"/>
    <property type="project" value="InterPro"/>
</dbReference>
<proteinExistence type="predicted"/>
<dbReference type="InterPro" id="IPR027539">
    <property type="entry name" value="Mdm10"/>
</dbReference>
<keyword evidence="3" id="KW-1000">Mitochondrion outer membrane</keyword>
<dbReference type="GO" id="GO:0051654">
    <property type="term" value="P:establishment of mitochondrion localization"/>
    <property type="evidence" value="ECO:0007669"/>
    <property type="project" value="TreeGrafter"/>
</dbReference>
<dbReference type="PANTHER" id="PTHR28035">
    <property type="entry name" value="MITOCHONDRIAL DISTRIBUTION AND MORPHOLOGY PROTEIN 10"/>
    <property type="match status" value="1"/>
</dbReference>
<evidence type="ECO:0000256" key="3">
    <source>
        <dbReference type="ARBA" id="ARBA00022787"/>
    </source>
</evidence>
<keyword evidence="1" id="KW-1134">Transmembrane beta strand</keyword>
<keyword evidence="4" id="KW-0496">Mitochondrion</keyword>
<feature type="region of interest" description="Disordered" evidence="6">
    <location>
        <begin position="295"/>
        <end position="325"/>
    </location>
</feature>
<dbReference type="AlphaFoldDB" id="A0AAF0JEZ6"/>
<reference evidence="7" key="1">
    <citation type="submission" date="2023-02" db="EMBL/GenBank/DDBJ databases">
        <title>Mating type loci evolution in Malassezia.</title>
        <authorList>
            <person name="Coelho M.A."/>
        </authorList>
    </citation>
    <scope>NUCLEOTIDE SEQUENCE</scope>
    <source>
        <strain evidence="7">CBS 14136</strain>
    </source>
</reference>
<dbReference type="EMBL" id="CP118377">
    <property type="protein sequence ID" value="WFD44085.1"/>
    <property type="molecule type" value="Genomic_DNA"/>
</dbReference>
<accession>A0AAF0JEZ6</accession>
<evidence type="ECO:0000256" key="2">
    <source>
        <dbReference type="ARBA" id="ARBA00022692"/>
    </source>
</evidence>
<evidence type="ECO:0000313" key="7">
    <source>
        <dbReference type="EMBL" id="WFD44085.1"/>
    </source>
</evidence>
<gene>
    <name evidence="7" type="primary">MDM10</name>
    <name evidence="7" type="ORF">MPSI1_002750</name>
</gene>
<evidence type="ECO:0000256" key="6">
    <source>
        <dbReference type="SAM" id="MobiDB-lite"/>
    </source>
</evidence>
<dbReference type="Proteomes" id="UP001214628">
    <property type="component" value="Chromosome 3"/>
</dbReference>
<evidence type="ECO:0000313" key="8">
    <source>
        <dbReference type="Proteomes" id="UP001214628"/>
    </source>
</evidence>
<keyword evidence="8" id="KW-1185">Reference proteome</keyword>
<dbReference type="GO" id="GO:0015914">
    <property type="term" value="P:phospholipid transport"/>
    <property type="evidence" value="ECO:0007669"/>
    <property type="project" value="TreeGrafter"/>
</dbReference>
<organism evidence="7 8">
    <name type="scientific">Malassezia psittaci</name>
    <dbReference type="NCBI Taxonomy" id="1821823"/>
    <lineage>
        <taxon>Eukaryota</taxon>
        <taxon>Fungi</taxon>
        <taxon>Dikarya</taxon>
        <taxon>Basidiomycota</taxon>
        <taxon>Ustilaginomycotina</taxon>
        <taxon>Malasseziomycetes</taxon>
        <taxon>Malasseziales</taxon>
        <taxon>Malasseziaceae</taxon>
        <taxon>Malassezia</taxon>
    </lineage>
</organism>
<name>A0AAF0JEZ6_9BASI</name>
<dbReference type="GO" id="GO:0001401">
    <property type="term" value="C:SAM complex"/>
    <property type="evidence" value="ECO:0007669"/>
    <property type="project" value="TreeGrafter"/>
</dbReference>
<protein>
    <submittedName>
        <fullName evidence="7">Mitochondrial distribution and morphology protein 10</fullName>
    </submittedName>
</protein>